<keyword evidence="2" id="KW-1185">Reference proteome</keyword>
<accession>A0A9P4MA32</accession>
<dbReference type="AlphaFoldDB" id="A0A9P4MA32"/>
<name>A0A9P4MA32_9PEZI</name>
<dbReference type="Proteomes" id="UP000799772">
    <property type="component" value="Unassembled WGS sequence"/>
</dbReference>
<evidence type="ECO:0000313" key="1">
    <source>
        <dbReference type="EMBL" id="KAF2102805.1"/>
    </source>
</evidence>
<proteinExistence type="predicted"/>
<organism evidence="1 2">
    <name type="scientific">Rhizodiscina lignyota</name>
    <dbReference type="NCBI Taxonomy" id="1504668"/>
    <lineage>
        <taxon>Eukaryota</taxon>
        <taxon>Fungi</taxon>
        <taxon>Dikarya</taxon>
        <taxon>Ascomycota</taxon>
        <taxon>Pezizomycotina</taxon>
        <taxon>Dothideomycetes</taxon>
        <taxon>Pleosporomycetidae</taxon>
        <taxon>Aulographales</taxon>
        <taxon>Rhizodiscinaceae</taxon>
        <taxon>Rhizodiscina</taxon>
    </lineage>
</organism>
<gene>
    <name evidence="1" type="ORF">NA57DRAFT_52357</name>
</gene>
<sequence>MDYISLIPVLFQMPSSPVAGSCQAAQTTPSANDESWSPGPLRLARTGNKFKENLAATRVSAISEAILWAGQPRLERHLLPQANTFETLVPARPSEFPWSRFEMSGMNLPFCLGPLDTLHVLNAKRTRLLYNRRAWSSQTCRSLANRSTIATCELVQAATG</sequence>
<protein>
    <submittedName>
        <fullName evidence="1">Uncharacterized protein</fullName>
    </submittedName>
</protein>
<dbReference type="EMBL" id="ML978122">
    <property type="protein sequence ID" value="KAF2102805.1"/>
    <property type="molecule type" value="Genomic_DNA"/>
</dbReference>
<evidence type="ECO:0000313" key="2">
    <source>
        <dbReference type="Proteomes" id="UP000799772"/>
    </source>
</evidence>
<reference evidence="1" key="1">
    <citation type="journal article" date="2020" name="Stud. Mycol.">
        <title>101 Dothideomycetes genomes: a test case for predicting lifestyles and emergence of pathogens.</title>
        <authorList>
            <person name="Haridas S."/>
            <person name="Albert R."/>
            <person name="Binder M."/>
            <person name="Bloem J."/>
            <person name="Labutti K."/>
            <person name="Salamov A."/>
            <person name="Andreopoulos B."/>
            <person name="Baker S."/>
            <person name="Barry K."/>
            <person name="Bills G."/>
            <person name="Bluhm B."/>
            <person name="Cannon C."/>
            <person name="Castanera R."/>
            <person name="Culley D."/>
            <person name="Daum C."/>
            <person name="Ezra D."/>
            <person name="Gonzalez J."/>
            <person name="Henrissat B."/>
            <person name="Kuo A."/>
            <person name="Liang C."/>
            <person name="Lipzen A."/>
            <person name="Lutzoni F."/>
            <person name="Magnuson J."/>
            <person name="Mondo S."/>
            <person name="Nolan M."/>
            <person name="Ohm R."/>
            <person name="Pangilinan J."/>
            <person name="Park H.-J."/>
            <person name="Ramirez L."/>
            <person name="Alfaro M."/>
            <person name="Sun H."/>
            <person name="Tritt A."/>
            <person name="Yoshinaga Y."/>
            <person name="Zwiers L.-H."/>
            <person name="Turgeon B."/>
            <person name="Goodwin S."/>
            <person name="Spatafora J."/>
            <person name="Crous P."/>
            <person name="Grigoriev I."/>
        </authorList>
    </citation>
    <scope>NUCLEOTIDE SEQUENCE</scope>
    <source>
        <strain evidence="1">CBS 133067</strain>
    </source>
</reference>
<comment type="caution">
    <text evidence="1">The sequence shown here is derived from an EMBL/GenBank/DDBJ whole genome shotgun (WGS) entry which is preliminary data.</text>
</comment>